<evidence type="ECO:0000256" key="1">
    <source>
        <dbReference type="SAM" id="Phobius"/>
    </source>
</evidence>
<reference evidence="2 3" key="1">
    <citation type="submission" date="2020-11" db="EMBL/GenBank/DDBJ databases">
        <title>Closed and high quality bacterial genomes of the OMM12 community.</title>
        <authorList>
            <person name="Marbouty M."/>
            <person name="Lamy-Besnier Q."/>
            <person name="Debarbieux L."/>
            <person name="Koszul R."/>
        </authorList>
    </citation>
    <scope>NUCLEOTIDE SEQUENCE [LARGE SCALE GENOMIC DNA]</scope>
    <source>
        <strain evidence="2 3">KB18</strain>
    </source>
</reference>
<proteinExistence type="predicted"/>
<evidence type="ECO:0000313" key="3">
    <source>
        <dbReference type="Proteomes" id="UP000596035"/>
    </source>
</evidence>
<dbReference type="RefSeq" id="WP_157130585.1">
    <property type="nucleotide sequence ID" value="NZ_CAQHGX010000029.1"/>
</dbReference>
<gene>
    <name evidence="2" type="ORF">I5Q82_15710</name>
</gene>
<feature type="transmembrane region" description="Helical" evidence="1">
    <location>
        <begin position="25"/>
        <end position="45"/>
    </location>
</feature>
<dbReference type="AlphaFoldDB" id="A0AA92L6K3"/>
<dbReference type="Proteomes" id="UP000596035">
    <property type="component" value="Chromosome"/>
</dbReference>
<keyword evidence="1" id="KW-1133">Transmembrane helix</keyword>
<organism evidence="2 3">
    <name type="scientific">Acutalibacter muris</name>
    <dbReference type="NCBI Taxonomy" id="1796620"/>
    <lineage>
        <taxon>Bacteria</taxon>
        <taxon>Bacillati</taxon>
        <taxon>Bacillota</taxon>
        <taxon>Clostridia</taxon>
        <taxon>Eubacteriales</taxon>
        <taxon>Acutalibacteraceae</taxon>
        <taxon>Acutalibacter</taxon>
    </lineage>
</organism>
<keyword evidence="1" id="KW-0472">Membrane</keyword>
<keyword evidence="1" id="KW-0812">Transmembrane</keyword>
<evidence type="ECO:0000313" key="2">
    <source>
        <dbReference type="EMBL" id="QQR29468.1"/>
    </source>
</evidence>
<dbReference type="EMBL" id="CP065321">
    <property type="protein sequence ID" value="QQR29468.1"/>
    <property type="molecule type" value="Genomic_DNA"/>
</dbReference>
<sequence length="47" mass="5355">MKLRINFHTGTTFLLEWEPMDGGRFYAIVGLVAVALMMGFFYGLVQL</sequence>
<accession>A0AA92L6K3</accession>
<protein>
    <submittedName>
        <fullName evidence="2">Uncharacterized protein</fullName>
    </submittedName>
</protein>
<name>A0AA92L6K3_9FIRM</name>